<gene>
    <name evidence="2" type="ORF">ACFSJS_01340</name>
</gene>
<evidence type="ECO:0000313" key="2">
    <source>
        <dbReference type="EMBL" id="MFD1828306.1"/>
    </source>
</evidence>
<protein>
    <recommendedName>
        <fullName evidence="4">DNA primase/polymerase bifunctional N-terminal domain-containing protein</fullName>
    </recommendedName>
</protein>
<evidence type="ECO:0000313" key="3">
    <source>
        <dbReference type="Proteomes" id="UP001597365"/>
    </source>
</evidence>
<organism evidence="2 3">
    <name type="scientific">Streptomyces desertarenae</name>
    <dbReference type="NCBI Taxonomy" id="2666184"/>
    <lineage>
        <taxon>Bacteria</taxon>
        <taxon>Bacillati</taxon>
        <taxon>Actinomycetota</taxon>
        <taxon>Actinomycetes</taxon>
        <taxon>Kitasatosporales</taxon>
        <taxon>Streptomycetaceae</taxon>
        <taxon>Streptomyces</taxon>
    </lineage>
</organism>
<evidence type="ECO:0008006" key="4">
    <source>
        <dbReference type="Google" id="ProtNLM"/>
    </source>
</evidence>
<accession>A0ABW4PFV0</accession>
<name>A0ABW4PFV0_9ACTN</name>
<keyword evidence="3" id="KW-1185">Reference proteome</keyword>
<dbReference type="Proteomes" id="UP001597365">
    <property type="component" value="Unassembled WGS sequence"/>
</dbReference>
<dbReference type="RefSeq" id="WP_380895744.1">
    <property type="nucleotide sequence ID" value="NZ_JBHUFU010000001.1"/>
</dbReference>
<proteinExistence type="predicted"/>
<reference evidence="3" key="1">
    <citation type="journal article" date="2019" name="Int. J. Syst. Evol. Microbiol.">
        <title>The Global Catalogue of Microorganisms (GCM) 10K type strain sequencing project: providing services to taxonomists for standard genome sequencing and annotation.</title>
        <authorList>
            <consortium name="The Broad Institute Genomics Platform"/>
            <consortium name="The Broad Institute Genome Sequencing Center for Infectious Disease"/>
            <person name="Wu L."/>
            <person name="Ma J."/>
        </authorList>
    </citation>
    <scope>NUCLEOTIDE SEQUENCE [LARGE SCALE GENOMIC DNA]</scope>
    <source>
        <strain evidence="3">CGMCC 4.7455</strain>
    </source>
</reference>
<evidence type="ECO:0000256" key="1">
    <source>
        <dbReference type="SAM" id="MobiDB-lite"/>
    </source>
</evidence>
<comment type="caution">
    <text evidence="2">The sequence shown here is derived from an EMBL/GenBank/DDBJ whole genome shotgun (WGS) entry which is preliminary data.</text>
</comment>
<dbReference type="EMBL" id="JBHUFU010000001">
    <property type="protein sequence ID" value="MFD1828306.1"/>
    <property type="molecule type" value="Genomic_DNA"/>
</dbReference>
<sequence>MTLSPLPAPDHRTDRTVPPLGAVPRQRPAREAAPEPRTGPARPALPDCGTDGDPPATGWLHPTGRVPAVLAAWGHGALAEVPTGIAWDVVRVPAELGPDTVRRLRAAGVRPGPVLATPLGADFVVAPGSVEGWSVAGTSVLSRGTLVLLPHPEAVGTRRVGNRGWLVAPDGDGTLTCAADLRDAYTEALAAAAAREAAASAESV</sequence>
<feature type="region of interest" description="Disordered" evidence="1">
    <location>
        <begin position="1"/>
        <end position="61"/>
    </location>
</feature>